<evidence type="ECO:0000313" key="3">
    <source>
        <dbReference type="EMBL" id="WOJ95592.1"/>
    </source>
</evidence>
<dbReference type="InterPro" id="IPR025202">
    <property type="entry name" value="PLD-like_dom"/>
</dbReference>
<keyword evidence="4" id="KW-1185">Reference proteome</keyword>
<organism evidence="3 4">
    <name type="scientific">Congregibacter brevis</name>
    <dbReference type="NCBI Taxonomy" id="3081201"/>
    <lineage>
        <taxon>Bacteria</taxon>
        <taxon>Pseudomonadati</taxon>
        <taxon>Pseudomonadota</taxon>
        <taxon>Gammaproteobacteria</taxon>
        <taxon>Cellvibrionales</taxon>
        <taxon>Halieaceae</taxon>
        <taxon>Congregibacter</taxon>
    </lineage>
</organism>
<reference evidence="3 4" key="1">
    <citation type="submission" date="2023-10" db="EMBL/GenBank/DDBJ databases">
        <title>Two novel species belonging to the OM43/NOR5 clade.</title>
        <authorList>
            <person name="Park M."/>
        </authorList>
    </citation>
    <scope>NUCLEOTIDE SEQUENCE [LARGE SCALE GENOMIC DNA]</scope>
    <source>
        <strain evidence="3 4">IMCC45268</strain>
    </source>
</reference>
<dbReference type="CDD" id="cd09111">
    <property type="entry name" value="PLDc_ymdC_like_1"/>
    <property type="match status" value="1"/>
</dbReference>
<dbReference type="RefSeq" id="WP_407326289.1">
    <property type="nucleotide sequence ID" value="NZ_CP136865.1"/>
</dbReference>
<feature type="chain" id="PRO_5045073054" evidence="1">
    <location>
        <begin position="26"/>
        <end position="509"/>
    </location>
</feature>
<feature type="signal peptide" evidence="1">
    <location>
        <begin position="1"/>
        <end position="25"/>
    </location>
</feature>
<feature type="domain" description="PLD phosphodiesterase" evidence="2">
    <location>
        <begin position="162"/>
        <end position="189"/>
    </location>
</feature>
<dbReference type="Proteomes" id="UP001626549">
    <property type="component" value="Chromosome"/>
</dbReference>
<dbReference type="SUPFAM" id="SSF56024">
    <property type="entry name" value="Phospholipase D/nuclease"/>
    <property type="match status" value="2"/>
</dbReference>
<dbReference type="EMBL" id="CP136865">
    <property type="protein sequence ID" value="WOJ95592.1"/>
    <property type="molecule type" value="Genomic_DNA"/>
</dbReference>
<gene>
    <name evidence="3" type="ORF">R0137_10040</name>
</gene>
<dbReference type="PANTHER" id="PTHR21248">
    <property type="entry name" value="CARDIOLIPIN SYNTHASE"/>
    <property type="match status" value="1"/>
</dbReference>
<protein>
    <submittedName>
        <fullName evidence="3">Phospholipase D family protein</fullName>
    </submittedName>
</protein>
<evidence type="ECO:0000313" key="4">
    <source>
        <dbReference type="Proteomes" id="UP001626549"/>
    </source>
</evidence>
<dbReference type="SMART" id="SM00155">
    <property type="entry name" value="PLDc"/>
    <property type="match status" value="2"/>
</dbReference>
<dbReference type="Gene3D" id="3.30.870.10">
    <property type="entry name" value="Endonuclease Chain A"/>
    <property type="match status" value="2"/>
</dbReference>
<accession>A0ABZ0I7U4</accession>
<evidence type="ECO:0000256" key="1">
    <source>
        <dbReference type="SAM" id="SignalP"/>
    </source>
</evidence>
<dbReference type="PROSITE" id="PS50035">
    <property type="entry name" value="PLD"/>
    <property type="match status" value="2"/>
</dbReference>
<dbReference type="InterPro" id="IPR001736">
    <property type="entry name" value="PLipase_D/transphosphatidylase"/>
</dbReference>
<dbReference type="CDD" id="cd09113">
    <property type="entry name" value="PLDc_ymdC_like_2"/>
    <property type="match status" value="1"/>
</dbReference>
<sequence>MSFANRLLLLCFSLLLGACSTVDFEAPKEASFANVDTSDTRLGRGLGPIREARHPESGFSPLFLGVDALSARLLSIGLAEKTLDVQYYLVGNDPIGAVFFDALLKAADRGVRVRLLIDDIGTLEIEHQLAPLNSHPNLELRLFNPFASRNSRGLDAWDLFRLSRRMHNKTLIADQELLIFGGRNIASEYFAANPAYNFGDIDAAAVGTVAKDASVMFDRYWNDRYSIPYEHLVGDDGEAESLAELREELQTKTRGLIGSPYAKLVQSRAVAMSDIHAEEYLWSPYKLVYDNPDKALSDASKPEEKLSYSLSRLASRATSELFVISPYFVPRKTGIEWLSGIAERGVQVNVLTNGLAANDHLIVYGGYAPARKPLLRKGVNFYELRGDVTMEGTEASDLTDADSKLHGKAFVVDHRYMFIGSFNWDPRSANLNTEMGVVIDNSEFASSFTEEMYSALEELAYSVYLEGNSLRWRTNNDGVAQVFTKEPESGWWKRFTAKLTRLLPIRGQL</sequence>
<dbReference type="PANTHER" id="PTHR21248:SF12">
    <property type="entry name" value="CARDIOLIPIN SYNTHASE C"/>
    <property type="match status" value="1"/>
</dbReference>
<dbReference type="Pfam" id="PF13091">
    <property type="entry name" value="PLDc_2"/>
    <property type="match status" value="2"/>
</dbReference>
<dbReference type="PROSITE" id="PS51257">
    <property type="entry name" value="PROKAR_LIPOPROTEIN"/>
    <property type="match status" value="1"/>
</dbReference>
<feature type="domain" description="PLD phosphodiesterase" evidence="2">
    <location>
        <begin position="401"/>
        <end position="428"/>
    </location>
</feature>
<keyword evidence="1" id="KW-0732">Signal</keyword>
<name>A0ABZ0I7U4_9GAMM</name>
<evidence type="ECO:0000259" key="2">
    <source>
        <dbReference type="PROSITE" id="PS50035"/>
    </source>
</evidence>
<proteinExistence type="predicted"/>